<accession>B3LVI5</accession>
<protein>
    <submittedName>
        <fullName evidence="3">Uncharacterized protein</fullName>
    </submittedName>
</protein>
<reference evidence="3 4" key="1">
    <citation type="journal article" date="2007" name="Nature">
        <title>Evolution of genes and genomes on the Drosophila phylogeny.</title>
        <authorList>
            <consortium name="Drosophila 12 Genomes Consortium"/>
            <person name="Clark A.G."/>
            <person name="Eisen M.B."/>
            <person name="Smith D.R."/>
            <person name="Bergman C.M."/>
            <person name="Oliver B."/>
            <person name="Markow T.A."/>
            <person name="Kaufman T.C."/>
            <person name="Kellis M."/>
            <person name="Gelbart W."/>
            <person name="Iyer V.N."/>
            <person name="Pollard D.A."/>
            <person name="Sackton T.B."/>
            <person name="Larracuente A.M."/>
            <person name="Singh N.D."/>
            <person name="Abad J.P."/>
            <person name="Abt D.N."/>
            <person name="Adryan B."/>
            <person name="Aguade M."/>
            <person name="Akashi H."/>
            <person name="Anderson W.W."/>
            <person name="Aquadro C.F."/>
            <person name="Ardell D.H."/>
            <person name="Arguello R."/>
            <person name="Artieri C.G."/>
            <person name="Barbash D.A."/>
            <person name="Barker D."/>
            <person name="Barsanti P."/>
            <person name="Batterham P."/>
            <person name="Batzoglou S."/>
            <person name="Begun D."/>
            <person name="Bhutkar A."/>
            <person name="Blanco E."/>
            <person name="Bosak S.A."/>
            <person name="Bradley R.K."/>
            <person name="Brand A.D."/>
            <person name="Brent M.R."/>
            <person name="Brooks A.N."/>
            <person name="Brown R.H."/>
            <person name="Butlin R.K."/>
            <person name="Caggese C."/>
            <person name="Calvi B.R."/>
            <person name="Bernardo de Carvalho A."/>
            <person name="Caspi A."/>
            <person name="Castrezana S."/>
            <person name="Celniker S.E."/>
            <person name="Chang J.L."/>
            <person name="Chapple C."/>
            <person name="Chatterji S."/>
            <person name="Chinwalla A."/>
            <person name="Civetta A."/>
            <person name="Clifton S.W."/>
            <person name="Comeron J.M."/>
            <person name="Costello J.C."/>
            <person name="Coyne J.A."/>
            <person name="Daub J."/>
            <person name="David R.G."/>
            <person name="Delcher A.L."/>
            <person name="Delehaunty K."/>
            <person name="Do C.B."/>
            <person name="Ebling H."/>
            <person name="Edwards K."/>
            <person name="Eickbush T."/>
            <person name="Evans J.D."/>
            <person name="Filipski A."/>
            <person name="Findeiss S."/>
            <person name="Freyhult E."/>
            <person name="Fulton L."/>
            <person name="Fulton R."/>
            <person name="Garcia A.C."/>
            <person name="Gardiner A."/>
            <person name="Garfield D.A."/>
            <person name="Garvin B.E."/>
            <person name="Gibson G."/>
            <person name="Gilbert D."/>
            <person name="Gnerre S."/>
            <person name="Godfrey J."/>
            <person name="Good R."/>
            <person name="Gotea V."/>
            <person name="Gravely B."/>
            <person name="Greenberg A.J."/>
            <person name="Griffiths-Jones S."/>
            <person name="Gross S."/>
            <person name="Guigo R."/>
            <person name="Gustafson E.A."/>
            <person name="Haerty W."/>
            <person name="Hahn M.W."/>
            <person name="Halligan D.L."/>
            <person name="Halpern A.L."/>
            <person name="Halter G.M."/>
            <person name="Han M.V."/>
            <person name="Heger A."/>
            <person name="Hillier L."/>
            <person name="Hinrichs A.S."/>
            <person name="Holmes I."/>
            <person name="Hoskins R.A."/>
            <person name="Hubisz M.J."/>
            <person name="Hultmark D."/>
            <person name="Huntley M.A."/>
            <person name="Jaffe D.B."/>
            <person name="Jagadeeshan S."/>
            <person name="Jeck W.R."/>
            <person name="Johnson J."/>
            <person name="Jones C.D."/>
            <person name="Jordan W.C."/>
            <person name="Karpen G.H."/>
            <person name="Kataoka E."/>
            <person name="Keightley P.D."/>
            <person name="Kheradpour P."/>
            <person name="Kirkness E.F."/>
            <person name="Koerich L.B."/>
            <person name="Kristiansen K."/>
            <person name="Kudrna D."/>
            <person name="Kulathinal R.J."/>
            <person name="Kumar S."/>
            <person name="Kwok R."/>
            <person name="Lander E."/>
            <person name="Langley C.H."/>
            <person name="Lapoint R."/>
            <person name="Lazzaro B.P."/>
            <person name="Lee S.J."/>
            <person name="Levesque L."/>
            <person name="Li R."/>
            <person name="Lin C.F."/>
            <person name="Lin M.F."/>
            <person name="Lindblad-Toh K."/>
            <person name="Llopart A."/>
            <person name="Long M."/>
            <person name="Low L."/>
            <person name="Lozovsky E."/>
            <person name="Lu J."/>
            <person name="Luo M."/>
            <person name="Machado C.A."/>
            <person name="Makalowski W."/>
            <person name="Marzo M."/>
            <person name="Matsuda M."/>
            <person name="Matzkin L."/>
            <person name="McAllister B."/>
            <person name="McBride C.S."/>
            <person name="McKernan B."/>
            <person name="McKernan K."/>
            <person name="Mendez-Lago M."/>
            <person name="Minx P."/>
            <person name="Mollenhauer M.U."/>
            <person name="Montooth K."/>
            <person name="Mount S.M."/>
            <person name="Mu X."/>
            <person name="Myers E."/>
            <person name="Negre B."/>
            <person name="Newfeld S."/>
            <person name="Nielsen R."/>
            <person name="Noor M.A."/>
            <person name="O'Grady P."/>
            <person name="Pachter L."/>
            <person name="Papaceit M."/>
            <person name="Parisi M.J."/>
            <person name="Parisi M."/>
            <person name="Parts L."/>
            <person name="Pedersen J.S."/>
            <person name="Pesole G."/>
            <person name="Phillippy A.M."/>
            <person name="Ponting C.P."/>
            <person name="Pop M."/>
            <person name="Porcelli D."/>
            <person name="Powell J.R."/>
            <person name="Prohaska S."/>
            <person name="Pruitt K."/>
            <person name="Puig M."/>
            <person name="Quesneville H."/>
            <person name="Ram K.R."/>
            <person name="Rand D."/>
            <person name="Rasmussen M.D."/>
            <person name="Reed L.K."/>
            <person name="Reenan R."/>
            <person name="Reily A."/>
            <person name="Remington K.A."/>
            <person name="Rieger T.T."/>
            <person name="Ritchie M.G."/>
            <person name="Robin C."/>
            <person name="Rogers Y.H."/>
            <person name="Rohde C."/>
            <person name="Rozas J."/>
            <person name="Rubenfield M.J."/>
            <person name="Ruiz A."/>
            <person name="Russo S."/>
            <person name="Salzberg S.L."/>
            <person name="Sanchez-Gracia A."/>
            <person name="Saranga D.J."/>
            <person name="Sato H."/>
            <person name="Schaeffer S.W."/>
            <person name="Schatz M.C."/>
            <person name="Schlenke T."/>
            <person name="Schwartz R."/>
            <person name="Segarra C."/>
            <person name="Singh R.S."/>
            <person name="Sirot L."/>
            <person name="Sirota M."/>
            <person name="Sisneros N.B."/>
            <person name="Smith C.D."/>
            <person name="Smith T.F."/>
            <person name="Spieth J."/>
            <person name="Stage D.E."/>
            <person name="Stark A."/>
            <person name="Stephan W."/>
            <person name="Strausberg R.L."/>
            <person name="Strempel S."/>
            <person name="Sturgill D."/>
            <person name="Sutton G."/>
            <person name="Sutton G.G."/>
            <person name="Tao W."/>
            <person name="Teichmann S."/>
            <person name="Tobari Y.N."/>
            <person name="Tomimura Y."/>
            <person name="Tsolas J.M."/>
            <person name="Valente V.L."/>
            <person name="Venter E."/>
            <person name="Venter J.C."/>
            <person name="Vicario S."/>
            <person name="Vieira F.G."/>
            <person name="Vilella A.J."/>
            <person name="Villasante A."/>
            <person name="Walenz B."/>
            <person name="Wang J."/>
            <person name="Wasserman M."/>
            <person name="Watts T."/>
            <person name="Wilson D."/>
            <person name="Wilson R.K."/>
            <person name="Wing R.A."/>
            <person name="Wolfner M.F."/>
            <person name="Wong A."/>
            <person name="Wong G.K."/>
            <person name="Wu C.I."/>
            <person name="Wu G."/>
            <person name="Yamamoto D."/>
            <person name="Yang H.P."/>
            <person name="Yang S.P."/>
            <person name="Yorke J.A."/>
            <person name="Yoshida K."/>
            <person name="Zdobnov E."/>
            <person name="Zhang P."/>
            <person name="Zhang Y."/>
            <person name="Zimin A.V."/>
            <person name="Baldwin J."/>
            <person name="Abdouelleil A."/>
            <person name="Abdulkadir J."/>
            <person name="Abebe A."/>
            <person name="Abera B."/>
            <person name="Abreu J."/>
            <person name="Acer S.C."/>
            <person name="Aftuck L."/>
            <person name="Alexander A."/>
            <person name="An P."/>
            <person name="Anderson E."/>
            <person name="Anderson S."/>
            <person name="Arachi H."/>
            <person name="Azer M."/>
            <person name="Bachantsang P."/>
            <person name="Barry A."/>
            <person name="Bayul T."/>
            <person name="Berlin A."/>
            <person name="Bessette D."/>
            <person name="Bloom T."/>
            <person name="Blye J."/>
            <person name="Boguslavskiy L."/>
            <person name="Bonnet C."/>
            <person name="Boukhgalter B."/>
            <person name="Bourzgui I."/>
            <person name="Brown A."/>
            <person name="Cahill P."/>
            <person name="Channer S."/>
            <person name="Cheshatsang Y."/>
            <person name="Chuda L."/>
            <person name="Citroen M."/>
            <person name="Collymore A."/>
            <person name="Cooke P."/>
            <person name="Costello M."/>
            <person name="D'Aco K."/>
            <person name="Daza R."/>
            <person name="De Haan G."/>
            <person name="DeGray S."/>
            <person name="DeMaso C."/>
            <person name="Dhargay N."/>
            <person name="Dooley K."/>
            <person name="Dooley E."/>
            <person name="Doricent M."/>
            <person name="Dorje P."/>
            <person name="Dorjee K."/>
            <person name="Dupes A."/>
            <person name="Elong R."/>
            <person name="Falk J."/>
            <person name="Farina A."/>
            <person name="Faro S."/>
            <person name="Ferguson D."/>
            <person name="Fisher S."/>
            <person name="Foley C.D."/>
            <person name="Franke A."/>
            <person name="Friedrich D."/>
            <person name="Gadbois L."/>
            <person name="Gearin G."/>
            <person name="Gearin C.R."/>
            <person name="Giannoukos G."/>
            <person name="Goode T."/>
            <person name="Graham J."/>
            <person name="Grandbois E."/>
            <person name="Grewal S."/>
            <person name="Gyaltsen K."/>
            <person name="Hafez N."/>
            <person name="Hagos B."/>
            <person name="Hall J."/>
            <person name="Henson C."/>
            <person name="Hollinger A."/>
            <person name="Honan T."/>
            <person name="Huard M.D."/>
            <person name="Hughes L."/>
            <person name="Hurhula B."/>
            <person name="Husby M.E."/>
            <person name="Kamat A."/>
            <person name="Kanga B."/>
            <person name="Kashin S."/>
            <person name="Khazanovich D."/>
            <person name="Kisner P."/>
            <person name="Lance K."/>
            <person name="Lara M."/>
            <person name="Lee W."/>
            <person name="Lennon N."/>
            <person name="Letendre F."/>
            <person name="LeVine R."/>
            <person name="Lipovsky A."/>
            <person name="Liu X."/>
            <person name="Liu J."/>
            <person name="Liu S."/>
            <person name="Lokyitsang T."/>
            <person name="Lokyitsang Y."/>
            <person name="Lubonja R."/>
            <person name="Lui A."/>
            <person name="MacDonald P."/>
            <person name="Magnisalis V."/>
            <person name="Maru K."/>
            <person name="Matthews C."/>
            <person name="McCusker W."/>
            <person name="McDonough S."/>
            <person name="Mehta T."/>
            <person name="Meldrim J."/>
            <person name="Meneus L."/>
            <person name="Mihai O."/>
            <person name="Mihalev A."/>
            <person name="Mihova T."/>
            <person name="Mittelman R."/>
            <person name="Mlenga V."/>
            <person name="Montmayeur A."/>
            <person name="Mulrain L."/>
            <person name="Navidi A."/>
            <person name="Naylor J."/>
            <person name="Negash T."/>
            <person name="Nguyen T."/>
            <person name="Nguyen N."/>
            <person name="Nicol R."/>
            <person name="Norbu C."/>
            <person name="Norbu N."/>
            <person name="Novod N."/>
            <person name="O'Neill B."/>
            <person name="Osman S."/>
            <person name="Markiewicz E."/>
            <person name="Oyono O.L."/>
            <person name="Patti C."/>
            <person name="Phunkhang P."/>
            <person name="Pierre F."/>
            <person name="Priest M."/>
            <person name="Raghuraman S."/>
            <person name="Rege F."/>
            <person name="Reyes R."/>
            <person name="Rise C."/>
            <person name="Rogov P."/>
            <person name="Ross K."/>
            <person name="Ryan E."/>
            <person name="Settipalli S."/>
            <person name="Shea T."/>
            <person name="Sherpa N."/>
            <person name="Shi L."/>
            <person name="Shih D."/>
            <person name="Sparrow T."/>
            <person name="Spaulding J."/>
            <person name="Stalker J."/>
            <person name="Stange-Thomann N."/>
            <person name="Stavropoulos S."/>
            <person name="Stone C."/>
            <person name="Strader C."/>
            <person name="Tesfaye S."/>
            <person name="Thomson T."/>
            <person name="Thoulutsang Y."/>
            <person name="Thoulutsang D."/>
            <person name="Topham K."/>
            <person name="Topping I."/>
            <person name="Tsamla T."/>
            <person name="Vassiliev H."/>
            <person name="Vo A."/>
            <person name="Wangchuk T."/>
            <person name="Wangdi T."/>
            <person name="Weiand M."/>
            <person name="Wilkinson J."/>
            <person name="Wilson A."/>
            <person name="Yadav S."/>
            <person name="Young G."/>
            <person name="Yu Q."/>
            <person name="Zembek L."/>
            <person name="Zhong D."/>
            <person name="Zimmer A."/>
            <person name="Zwirko Z."/>
            <person name="Jaffe D.B."/>
            <person name="Alvarez P."/>
            <person name="Brockman W."/>
            <person name="Butler J."/>
            <person name="Chin C."/>
            <person name="Gnerre S."/>
            <person name="Grabherr M."/>
            <person name="Kleber M."/>
            <person name="Mauceli E."/>
            <person name="MacCallum I."/>
        </authorList>
    </citation>
    <scope>NUCLEOTIDE SEQUENCE [LARGE SCALE GENOMIC DNA]</scope>
    <source>
        <strain evidence="4">Tucson 14024-0371.13</strain>
    </source>
</reference>
<dbReference type="AlphaFoldDB" id="B3LVI5"/>
<feature type="region of interest" description="Disordered" evidence="2">
    <location>
        <begin position="188"/>
        <end position="212"/>
    </location>
</feature>
<dbReference type="SMR" id="B3LVI5"/>
<keyword evidence="1" id="KW-0175">Coiled coil</keyword>
<dbReference type="OMA" id="HRMSNIA"/>
<dbReference type="OrthoDB" id="7867672at2759"/>
<dbReference type="EMBL" id="CH902617">
    <property type="protein sequence ID" value="EDV42555.1"/>
    <property type="molecule type" value="Genomic_DNA"/>
</dbReference>
<name>B3LVI5_DROAN</name>
<feature type="compositionally biased region" description="Polar residues" evidence="2">
    <location>
        <begin position="203"/>
        <end position="212"/>
    </location>
</feature>
<dbReference type="KEGG" id="dan:6499750"/>
<dbReference type="HOGENOM" id="CLU_1300829_0_0_1"/>
<gene>
    <name evidence="3" type="primary">Dana\GF16959</name>
    <name evidence="3" type="synonym">dana_GLEANR_18225</name>
    <name evidence="3" type="ORF">GF16959</name>
</gene>
<dbReference type="Proteomes" id="UP000007801">
    <property type="component" value="Unassembled WGS sequence"/>
</dbReference>
<evidence type="ECO:0000313" key="4">
    <source>
        <dbReference type="Proteomes" id="UP000007801"/>
    </source>
</evidence>
<keyword evidence="4" id="KW-1185">Reference proteome</keyword>
<sequence>MNPHPTDNDNCLLWERNFDKSYGEAEELIHSLKDEAKKQECDSPYSVDSVMKEASKIIDSQVDRMRNDLKAKESLIQSMREQIFKRFPDPAPQSSPQKVPQETANKRLKQKLQEVLKIDEKLEAEAERSITEINIDLEKHQADLKKLHESQVEEYMVVQEEIKNSFFKDMDKLMERFDEEMSRFRKDNAELLADHQAKHNKDSQGAASTHQP</sequence>
<evidence type="ECO:0000313" key="3">
    <source>
        <dbReference type="EMBL" id="EDV42555.1"/>
    </source>
</evidence>
<feature type="coiled-coil region" evidence="1">
    <location>
        <begin position="22"/>
        <end position="150"/>
    </location>
</feature>
<dbReference type="GeneID" id="6499750"/>
<evidence type="ECO:0000256" key="2">
    <source>
        <dbReference type="SAM" id="MobiDB-lite"/>
    </source>
</evidence>
<proteinExistence type="predicted"/>
<evidence type="ECO:0000256" key="1">
    <source>
        <dbReference type="SAM" id="Coils"/>
    </source>
</evidence>
<feature type="compositionally biased region" description="Basic and acidic residues" evidence="2">
    <location>
        <begin position="188"/>
        <end position="202"/>
    </location>
</feature>
<dbReference type="PhylomeDB" id="B3LVI5"/>
<organism evidence="3 4">
    <name type="scientific">Drosophila ananassae</name>
    <name type="common">Fruit fly</name>
    <dbReference type="NCBI Taxonomy" id="7217"/>
    <lineage>
        <taxon>Eukaryota</taxon>
        <taxon>Metazoa</taxon>
        <taxon>Ecdysozoa</taxon>
        <taxon>Arthropoda</taxon>
        <taxon>Hexapoda</taxon>
        <taxon>Insecta</taxon>
        <taxon>Pterygota</taxon>
        <taxon>Neoptera</taxon>
        <taxon>Endopterygota</taxon>
        <taxon>Diptera</taxon>
        <taxon>Brachycera</taxon>
        <taxon>Muscomorpha</taxon>
        <taxon>Ephydroidea</taxon>
        <taxon>Drosophilidae</taxon>
        <taxon>Drosophila</taxon>
        <taxon>Sophophora</taxon>
    </lineage>
</organism>
<dbReference type="InParanoid" id="B3LVI5"/>